<protein>
    <submittedName>
        <fullName evidence="1">Uncharacterized protein</fullName>
    </submittedName>
</protein>
<accession>A0A5J4VAZ9</accession>
<gene>
    <name evidence="1" type="ORF">EZS28_024783</name>
</gene>
<dbReference type="EMBL" id="SNRW01008329">
    <property type="protein sequence ID" value="KAA6379690.1"/>
    <property type="molecule type" value="Genomic_DNA"/>
</dbReference>
<reference evidence="1 2" key="1">
    <citation type="submission" date="2019-03" db="EMBL/GenBank/DDBJ databases">
        <title>Single cell metagenomics reveals metabolic interactions within the superorganism composed of flagellate Streblomastix strix and complex community of Bacteroidetes bacteria on its surface.</title>
        <authorList>
            <person name="Treitli S.C."/>
            <person name="Kolisko M."/>
            <person name="Husnik F."/>
            <person name="Keeling P."/>
            <person name="Hampl V."/>
        </authorList>
    </citation>
    <scope>NUCLEOTIDE SEQUENCE [LARGE SCALE GENOMIC DNA]</scope>
    <source>
        <strain evidence="1">ST1C</strain>
    </source>
</reference>
<dbReference type="AlphaFoldDB" id="A0A5J4VAZ9"/>
<name>A0A5J4VAZ9_9EUKA</name>
<dbReference type="Proteomes" id="UP000324800">
    <property type="component" value="Unassembled WGS sequence"/>
</dbReference>
<evidence type="ECO:0000313" key="1">
    <source>
        <dbReference type="EMBL" id="KAA6379690.1"/>
    </source>
</evidence>
<sequence>MQLFQGDLYQEEEQELLSLLFRIQQLMVEKRHDGNGTKFKGEMKRYNEALGGIYGVDYSSSSSMERCLLDNIQLNAERQTIISLTSVINKI</sequence>
<comment type="caution">
    <text evidence="1">The sequence shown here is derived from an EMBL/GenBank/DDBJ whole genome shotgun (WGS) entry which is preliminary data.</text>
</comment>
<evidence type="ECO:0000313" key="2">
    <source>
        <dbReference type="Proteomes" id="UP000324800"/>
    </source>
</evidence>
<proteinExistence type="predicted"/>
<organism evidence="1 2">
    <name type="scientific">Streblomastix strix</name>
    <dbReference type="NCBI Taxonomy" id="222440"/>
    <lineage>
        <taxon>Eukaryota</taxon>
        <taxon>Metamonada</taxon>
        <taxon>Preaxostyla</taxon>
        <taxon>Oxymonadida</taxon>
        <taxon>Streblomastigidae</taxon>
        <taxon>Streblomastix</taxon>
    </lineage>
</organism>